<gene>
    <name evidence="2" type="ORF">DFH05DRAFT_164757</name>
</gene>
<keyword evidence="3" id="KW-1185">Reference proteome</keyword>
<evidence type="ECO:0000256" key="1">
    <source>
        <dbReference type="SAM" id="SignalP"/>
    </source>
</evidence>
<evidence type="ECO:0000313" key="3">
    <source>
        <dbReference type="Proteomes" id="UP001142393"/>
    </source>
</evidence>
<reference evidence="2 3" key="1">
    <citation type="journal article" date="2023" name="Proc. Natl. Acad. Sci. U.S.A.">
        <title>A global phylogenomic analysis of the shiitake genus Lentinula.</title>
        <authorList>
            <person name="Sierra-Patev S."/>
            <person name="Min B."/>
            <person name="Naranjo-Ortiz M."/>
            <person name="Looney B."/>
            <person name="Konkel Z."/>
            <person name="Slot J.C."/>
            <person name="Sakamoto Y."/>
            <person name="Steenwyk J.L."/>
            <person name="Rokas A."/>
            <person name="Carro J."/>
            <person name="Camarero S."/>
            <person name="Ferreira P."/>
            <person name="Molpeceres G."/>
            <person name="Ruiz-Duenas F.J."/>
            <person name="Serrano A."/>
            <person name="Henrissat B."/>
            <person name="Drula E."/>
            <person name="Hughes K.W."/>
            <person name="Mata J.L."/>
            <person name="Ishikawa N.K."/>
            <person name="Vargas-Isla R."/>
            <person name="Ushijima S."/>
            <person name="Smith C.A."/>
            <person name="Donoghue J."/>
            <person name="Ahrendt S."/>
            <person name="Andreopoulos W."/>
            <person name="He G."/>
            <person name="LaButti K."/>
            <person name="Lipzen A."/>
            <person name="Ng V."/>
            <person name="Riley R."/>
            <person name="Sandor L."/>
            <person name="Barry K."/>
            <person name="Martinez A.T."/>
            <person name="Xiao Y."/>
            <person name="Gibbons J.G."/>
            <person name="Terashima K."/>
            <person name="Grigoriev I.V."/>
            <person name="Hibbett D."/>
        </authorList>
    </citation>
    <scope>NUCLEOTIDE SEQUENCE [LARGE SCALE GENOMIC DNA]</scope>
    <source>
        <strain evidence="2 3">TFB7810</strain>
    </source>
</reference>
<dbReference type="AlphaFoldDB" id="A0A9W8PC46"/>
<proteinExistence type="predicted"/>
<organism evidence="2 3">
    <name type="scientific">Lentinula detonsa</name>
    <dbReference type="NCBI Taxonomy" id="2804962"/>
    <lineage>
        <taxon>Eukaryota</taxon>
        <taxon>Fungi</taxon>
        <taxon>Dikarya</taxon>
        <taxon>Basidiomycota</taxon>
        <taxon>Agaricomycotina</taxon>
        <taxon>Agaricomycetes</taxon>
        <taxon>Agaricomycetidae</taxon>
        <taxon>Agaricales</taxon>
        <taxon>Marasmiineae</taxon>
        <taxon>Omphalotaceae</taxon>
        <taxon>Lentinula</taxon>
    </lineage>
</organism>
<dbReference type="Proteomes" id="UP001142393">
    <property type="component" value="Unassembled WGS sequence"/>
</dbReference>
<feature type="signal peptide" evidence="1">
    <location>
        <begin position="1"/>
        <end position="21"/>
    </location>
</feature>
<name>A0A9W8PC46_9AGAR</name>
<sequence length="157" mass="17518">MFFRIYLILILGLVLVHNAAATPIDNSKGDEPKELPLSKQLKLAMQGPSALDVNKIQVVFIHEENGKPLSNMVGFIKAAIRDKIQESTHQKPSFVVYPDPSLIPGEKVIRFKFKKSTDVSHSEGHVTFSDNELSIDSEVEVLLTPFYPTIKVTPPNH</sequence>
<evidence type="ECO:0000313" key="2">
    <source>
        <dbReference type="EMBL" id="KAJ3751138.1"/>
    </source>
</evidence>
<keyword evidence="1" id="KW-0732">Signal</keyword>
<dbReference type="EMBL" id="JANVFU010000001">
    <property type="protein sequence ID" value="KAJ3751138.1"/>
    <property type="molecule type" value="Genomic_DNA"/>
</dbReference>
<feature type="chain" id="PRO_5040909195" evidence="1">
    <location>
        <begin position="22"/>
        <end position="157"/>
    </location>
</feature>
<accession>A0A9W8PC46</accession>
<comment type="caution">
    <text evidence="2">The sequence shown here is derived from an EMBL/GenBank/DDBJ whole genome shotgun (WGS) entry which is preliminary data.</text>
</comment>
<protein>
    <submittedName>
        <fullName evidence="2">Uncharacterized protein</fullName>
    </submittedName>
</protein>